<dbReference type="InterPro" id="IPR029000">
    <property type="entry name" value="Cyclophilin-like_dom_sf"/>
</dbReference>
<dbReference type="OrthoDB" id="193499at2759"/>
<protein>
    <recommendedName>
        <fullName evidence="1">PPIase cyclophilin-type domain-containing protein</fullName>
    </recommendedName>
</protein>
<evidence type="ECO:0000313" key="2">
    <source>
        <dbReference type="EMBL" id="KHJ88801.1"/>
    </source>
</evidence>
<dbReference type="AlphaFoldDB" id="A0A0B1SY11"/>
<dbReference type="GO" id="GO:0003755">
    <property type="term" value="F:peptidyl-prolyl cis-trans isomerase activity"/>
    <property type="evidence" value="ECO:0007669"/>
    <property type="project" value="InterPro"/>
</dbReference>
<organism evidence="2 3">
    <name type="scientific">Oesophagostomum dentatum</name>
    <name type="common">Nodular worm</name>
    <dbReference type="NCBI Taxonomy" id="61180"/>
    <lineage>
        <taxon>Eukaryota</taxon>
        <taxon>Metazoa</taxon>
        <taxon>Ecdysozoa</taxon>
        <taxon>Nematoda</taxon>
        <taxon>Chromadorea</taxon>
        <taxon>Rhabditida</taxon>
        <taxon>Rhabditina</taxon>
        <taxon>Rhabditomorpha</taxon>
        <taxon>Strongyloidea</taxon>
        <taxon>Strongylidae</taxon>
        <taxon>Oesophagostomum</taxon>
    </lineage>
</organism>
<keyword evidence="3" id="KW-1185">Reference proteome</keyword>
<proteinExistence type="predicted"/>
<dbReference type="Pfam" id="PF00160">
    <property type="entry name" value="Pro_isomerase"/>
    <property type="match status" value="1"/>
</dbReference>
<reference evidence="2 3" key="1">
    <citation type="submission" date="2014-03" db="EMBL/GenBank/DDBJ databases">
        <title>Draft genome of the hookworm Oesophagostomum dentatum.</title>
        <authorList>
            <person name="Mitreva M."/>
        </authorList>
    </citation>
    <scope>NUCLEOTIDE SEQUENCE [LARGE SCALE GENOMIC DNA]</scope>
    <source>
        <strain evidence="2 3">OD-Hann</strain>
    </source>
</reference>
<dbReference type="Proteomes" id="UP000053660">
    <property type="component" value="Unassembled WGS sequence"/>
</dbReference>
<evidence type="ECO:0000313" key="3">
    <source>
        <dbReference type="Proteomes" id="UP000053660"/>
    </source>
</evidence>
<name>A0A0B1SY11_OESDE</name>
<feature type="domain" description="PPIase cyclophilin-type" evidence="1">
    <location>
        <begin position="19"/>
        <end position="174"/>
    </location>
</feature>
<accession>A0A0B1SY11</accession>
<dbReference type="Gene3D" id="2.40.100.10">
    <property type="entry name" value="Cyclophilin-like"/>
    <property type="match status" value="1"/>
</dbReference>
<gene>
    <name evidence="2" type="ORF">OESDEN_11396</name>
</gene>
<dbReference type="EMBL" id="KN555175">
    <property type="protein sequence ID" value="KHJ88801.1"/>
    <property type="molecule type" value="Genomic_DNA"/>
</dbReference>
<sequence>MDPWIYLEIGYKGGPLIEKIEARLDRSASSELVENFTALCRGDSPIVENGIRPNLQGAPLYMIDSKRGVICSGDYIYKNGCGGRSATTSSGIVHEKDRRTGPASAGSIVMLPLDTDPTAYNSIFCILTKDVPYVEGKVIGKVTKGLDALQYVVWKFGTVSGIPKETIIIQGCGQM</sequence>
<dbReference type="PROSITE" id="PS50072">
    <property type="entry name" value="CSA_PPIASE_2"/>
    <property type="match status" value="1"/>
</dbReference>
<dbReference type="InterPro" id="IPR002130">
    <property type="entry name" value="Cyclophilin-type_PPIase_dom"/>
</dbReference>
<dbReference type="SUPFAM" id="SSF50891">
    <property type="entry name" value="Cyclophilin-like"/>
    <property type="match status" value="1"/>
</dbReference>
<evidence type="ECO:0000259" key="1">
    <source>
        <dbReference type="PROSITE" id="PS50072"/>
    </source>
</evidence>